<dbReference type="AlphaFoldDB" id="A0A7W7HCT4"/>
<dbReference type="EMBL" id="BOMP01000038">
    <property type="protein sequence ID" value="GIE39994.1"/>
    <property type="molecule type" value="Genomic_DNA"/>
</dbReference>
<sequence>MTTLLEGLAANPALPSVLVDRLIAVADDDLAAVLADRPDLTPSQAEALARPSVEVVAGPDPDEIYFSTTDRELLTELAGHPHAEVRAAVAYNPATPPEVLARLVANDPPPVTCDVCVRNPIPFVHDPECRLPDCDLPPGAACDGTHESVIHSLLCRAVDNPFTPLSAVLHLAEHPSMIIRWTLATRPGLPPEVAERLSTDPVPGVRAYLADNPALPEPVIRRLAGDTGHDVQRRLAFNVNVPLDVLAMLRRAGGLLLPRIAVADPEEVAHLAGSRDPHLRALVAERRDLPPEIRDRLAADPDAKVVKAIAPHPGLTGVQLRGMVERHGVRVIVKVATNPDAPADLLVDLARHQPPAQKVFREIARRPDAPAGALDLCLADRQARPIAGAHPALPVERIIALLDDGDERVAAAAAANPSLPESEMSRLIALSGPVL</sequence>
<protein>
    <recommendedName>
        <fullName evidence="5">Leucine rich repeat variant</fullName>
    </recommendedName>
</protein>
<evidence type="ECO:0000313" key="1">
    <source>
        <dbReference type="EMBL" id="GIE39994.1"/>
    </source>
</evidence>
<dbReference type="RefSeq" id="WP_188120679.1">
    <property type="nucleotide sequence ID" value="NZ_BOMP01000038.1"/>
</dbReference>
<dbReference type="Gene3D" id="1.25.10.10">
    <property type="entry name" value="Leucine-rich Repeat Variant"/>
    <property type="match status" value="2"/>
</dbReference>
<proteinExistence type="predicted"/>
<evidence type="ECO:0000313" key="4">
    <source>
        <dbReference type="Proteomes" id="UP000631312"/>
    </source>
</evidence>
<reference evidence="1 4" key="2">
    <citation type="submission" date="2021-01" db="EMBL/GenBank/DDBJ databases">
        <title>Whole genome shotgun sequence of Actinoplanes lobatus NBRC 12513.</title>
        <authorList>
            <person name="Komaki H."/>
            <person name="Tamura T."/>
        </authorList>
    </citation>
    <scope>NUCLEOTIDE SEQUENCE [LARGE SCALE GENOMIC DNA]</scope>
    <source>
        <strain evidence="1 4">NBRC 12513</strain>
    </source>
</reference>
<dbReference type="EMBL" id="JACHNC010000001">
    <property type="protein sequence ID" value="MBB4748145.1"/>
    <property type="molecule type" value="Genomic_DNA"/>
</dbReference>
<evidence type="ECO:0008006" key="5">
    <source>
        <dbReference type="Google" id="ProtNLM"/>
    </source>
</evidence>
<accession>A0A7W7HCT4</accession>
<keyword evidence="4" id="KW-1185">Reference proteome</keyword>
<dbReference type="Pfam" id="PF01816">
    <property type="entry name" value="LRV"/>
    <property type="match status" value="1"/>
</dbReference>
<gene>
    <name evidence="1" type="ORF">Alo02nite_28920</name>
    <name evidence="2" type="ORF">BJ964_002306</name>
</gene>
<dbReference type="InterPro" id="IPR011989">
    <property type="entry name" value="ARM-like"/>
</dbReference>
<organism evidence="2 3">
    <name type="scientific">Actinoplanes lobatus</name>
    <dbReference type="NCBI Taxonomy" id="113568"/>
    <lineage>
        <taxon>Bacteria</taxon>
        <taxon>Bacillati</taxon>
        <taxon>Actinomycetota</taxon>
        <taxon>Actinomycetes</taxon>
        <taxon>Micromonosporales</taxon>
        <taxon>Micromonosporaceae</taxon>
        <taxon>Actinoplanes</taxon>
    </lineage>
</organism>
<name>A0A7W7HCT4_9ACTN</name>
<dbReference type="Proteomes" id="UP000590511">
    <property type="component" value="Unassembled WGS sequence"/>
</dbReference>
<dbReference type="Proteomes" id="UP000631312">
    <property type="component" value="Unassembled WGS sequence"/>
</dbReference>
<evidence type="ECO:0000313" key="3">
    <source>
        <dbReference type="Proteomes" id="UP000590511"/>
    </source>
</evidence>
<evidence type="ECO:0000313" key="2">
    <source>
        <dbReference type="EMBL" id="MBB4748145.1"/>
    </source>
</evidence>
<dbReference type="InterPro" id="IPR004830">
    <property type="entry name" value="LRR_variant"/>
</dbReference>
<comment type="caution">
    <text evidence="2">The sequence shown here is derived from an EMBL/GenBank/DDBJ whole genome shotgun (WGS) entry which is preliminary data.</text>
</comment>
<reference evidence="2 3" key="1">
    <citation type="submission" date="2020-08" db="EMBL/GenBank/DDBJ databases">
        <title>Sequencing the genomes of 1000 actinobacteria strains.</title>
        <authorList>
            <person name="Klenk H.-P."/>
        </authorList>
    </citation>
    <scope>NUCLEOTIDE SEQUENCE [LARGE SCALE GENOMIC DNA]</scope>
    <source>
        <strain evidence="2 3">DSM 43150</strain>
    </source>
</reference>